<reference evidence="1" key="1">
    <citation type="submission" date="2021-06" db="EMBL/GenBank/DDBJ databases">
        <authorList>
            <person name="Kallberg Y."/>
            <person name="Tangrot J."/>
            <person name="Rosling A."/>
        </authorList>
    </citation>
    <scope>NUCLEOTIDE SEQUENCE</scope>
    <source>
        <strain evidence="1">MA461A</strain>
    </source>
</reference>
<keyword evidence="2" id="KW-1185">Reference proteome</keyword>
<proteinExistence type="predicted"/>
<gene>
    <name evidence="1" type="ORF">RPERSI_LOCUS35312</name>
</gene>
<name>A0ACA9SVC6_9GLOM</name>
<protein>
    <submittedName>
        <fullName evidence="1">36779_t:CDS:1</fullName>
    </submittedName>
</protein>
<evidence type="ECO:0000313" key="2">
    <source>
        <dbReference type="Proteomes" id="UP000789920"/>
    </source>
</evidence>
<dbReference type="Proteomes" id="UP000789920">
    <property type="component" value="Unassembled WGS sequence"/>
</dbReference>
<accession>A0ACA9SVC6</accession>
<feature type="non-terminal residue" evidence="1">
    <location>
        <position position="1"/>
    </location>
</feature>
<sequence>NNDSVEDDNAENNSVKDDNVEDNIISHAIKRYVRVGYEVIEGSDI</sequence>
<dbReference type="EMBL" id="CAJVQC010162569">
    <property type="protein sequence ID" value="CAG8848831.1"/>
    <property type="molecule type" value="Genomic_DNA"/>
</dbReference>
<feature type="non-terminal residue" evidence="1">
    <location>
        <position position="45"/>
    </location>
</feature>
<comment type="caution">
    <text evidence="1">The sequence shown here is derived from an EMBL/GenBank/DDBJ whole genome shotgun (WGS) entry which is preliminary data.</text>
</comment>
<organism evidence="1 2">
    <name type="scientific">Racocetra persica</name>
    <dbReference type="NCBI Taxonomy" id="160502"/>
    <lineage>
        <taxon>Eukaryota</taxon>
        <taxon>Fungi</taxon>
        <taxon>Fungi incertae sedis</taxon>
        <taxon>Mucoromycota</taxon>
        <taxon>Glomeromycotina</taxon>
        <taxon>Glomeromycetes</taxon>
        <taxon>Diversisporales</taxon>
        <taxon>Gigasporaceae</taxon>
        <taxon>Racocetra</taxon>
    </lineage>
</organism>
<evidence type="ECO:0000313" key="1">
    <source>
        <dbReference type="EMBL" id="CAG8848831.1"/>
    </source>
</evidence>